<dbReference type="Proteomes" id="UP000662939">
    <property type="component" value="Chromosome"/>
</dbReference>
<reference evidence="1" key="1">
    <citation type="submission" date="2021-02" db="EMBL/GenBank/DDBJ databases">
        <title>Natronoglycomyces albus gen. nov., sp. nov, a haloalkaliphilic actinobacterium from a soda solonchak soil.</title>
        <authorList>
            <person name="Sorokin D.Y."/>
            <person name="Khijniak T.V."/>
            <person name="Zakharycheva A.P."/>
            <person name="Boueva O.V."/>
            <person name="Ariskina E.V."/>
            <person name="Hahnke R.L."/>
            <person name="Bunk B."/>
            <person name="Sproer C."/>
            <person name="Schumann P."/>
            <person name="Evtushenko L.I."/>
            <person name="Kublanov I.V."/>
        </authorList>
    </citation>
    <scope>NUCLEOTIDE SEQUENCE</scope>
    <source>
        <strain evidence="1">DSM 106290</strain>
    </source>
</reference>
<accession>A0A895XKJ8</accession>
<evidence type="ECO:0000313" key="1">
    <source>
        <dbReference type="EMBL" id="QSB04083.1"/>
    </source>
</evidence>
<organism evidence="1 2">
    <name type="scientific">Natronoglycomyces albus</name>
    <dbReference type="NCBI Taxonomy" id="2811108"/>
    <lineage>
        <taxon>Bacteria</taxon>
        <taxon>Bacillati</taxon>
        <taxon>Actinomycetota</taxon>
        <taxon>Actinomycetes</taxon>
        <taxon>Glycomycetales</taxon>
        <taxon>Glycomycetaceae</taxon>
        <taxon>Natronoglycomyces</taxon>
    </lineage>
</organism>
<dbReference type="EMBL" id="CP070496">
    <property type="protein sequence ID" value="QSB04083.1"/>
    <property type="molecule type" value="Genomic_DNA"/>
</dbReference>
<name>A0A895XKJ8_9ACTN</name>
<dbReference type="AlphaFoldDB" id="A0A895XKJ8"/>
<gene>
    <name evidence="1" type="ORF">JQS30_09655</name>
</gene>
<evidence type="ECO:0000313" key="2">
    <source>
        <dbReference type="Proteomes" id="UP000662939"/>
    </source>
</evidence>
<dbReference type="RefSeq" id="WP_213170082.1">
    <property type="nucleotide sequence ID" value="NZ_CP070496.1"/>
</dbReference>
<dbReference type="KEGG" id="nav:JQS30_09655"/>
<keyword evidence="2" id="KW-1185">Reference proteome</keyword>
<sequence>MSAHAMHEELDLDVQDVSNGDWDALVADILENAGDLTPHDPDVSTISGCCASSVRCGC</sequence>
<proteinExistence type="predicted"/>
<protein>
    <submittedName>
        <fullName evidence="1">Uncharacterized protein</fullName>
    </submittedName>
</protein>